<protein>
    <submittedName>
        <fullName evidence="1">Uncharacterized protein</fullName>
    </submittedName>
</protein>
<keyword evidence="2" id="KW-1185">Reference proteome</keyword>
<dbReference type="EMBL" id="BQNB010010316">
    <property type="protein sequence ID" value="GJS75612.1"/>
    <property type="molecule type" value="Genomic_DNA"/>
</dbReference>
<reference evidence="1" key="2">
    <citation type="submission" date="2022-01" db="EMBL/GenBank/DDBJ databases">
        <authorList>
            <person name="Yamashiro T."/>
            <person name="Shiraishi A."/>
            <person name="Satake H."/>
            <person name="Nakayama K."/>
        </authorList>
    </citation>
    <scope>NUCLEOTIDE SEQUENCE</scope>
</reference>
<proteinExistence type="predicted"/>
<name>A0ABQ4YFI0_9ASTR</name>
<organism evidence="1 2">
    <name type="scientific">Tanacetum coccineum</name>
    <dbReference type="NCBI Taxonomy" id="301880"/>
    <lineage>
        <taxon>Eukaryota</taxon>
        <taxon>Viridiplantae</taxon>
        <taxon>Streptophyta</taxon>
        <taxon>Embryophyta</taxon>
        <taxon>Tracheophyta</taxon>
        <taxon>Spermatophyta</taxon>
        <taxon>Magnoliopsida</taxon>
        <taxon>eudicotyledons</taxon>
        <taxon>Gunneridae</taxon>
        <taxon>Pentapetalae</taxon>
        <taxon>asterids</taxon>
        <taxon>campanulids</taxon>
        <taxon>Asterales</taxon>
        <taxon>Asteraceae</taxon>
        <taxon>Asteroideae</taxon>
        <taxon>Anthemideae</taxon>
        <taxon>Anthemidinae</taxon>
        <taxon>Tanacetum</taxon>
    </lineage>
</organism>
<dbReference type="Proteomes" id="UP001151760">
    <property type="component" value="Unassembled WGS sequence"/>
</dbReference>
<gene>
    <name evidence="1" type="ORF">Tco_0725493</name>
</gene>
<accession>A0ABQ4YFI0</accession>
<evidence type="ECO:0000313" key="1">
    <source>
        <dbReference type="EMBL" id="GJS75612.1"/>
    </source>
</evidence>
<evidence type="ECO:0000313" key="2">
    <source>
        <dbReference type="Proteomes" id="UP001151760"/>
    </source>
</evidence>
<reference evidence="1" key="1">
    <citation type="journal article" date="2022" name="Int. J. Mol. Sci.">
        <title>Draft Genome of Tanacetum Coccineum: Genomic Comparison of Closely Related Tanacetum-Family Plants.</title>
        <authorList>
            <person name="Yamashiro T."/>
            <person name="Shiraishi A."/>
            <person name="Nakayama K."/>
            <person name="Satake H."/>
        </authorList>
    </citation>
    <scope>NUCLEOTIDE SEQUENCE</scope>
</reference>
<comment type="caution">
    <text evidence="1">The sequence shown here is derived from an EMBL/GenBank/DDBJ whole genome shotgun (WGS) entry which is preliminary data.</text>
</comment>
<sequence length="484" mass="58511">MDVDLFTCDTPLGMIFDEFNRLSTMEDDLLTYEVGVLEPSYIPNVEQPYDDLENGDLDVYEPRQYLKFRDHKKVDKEIMEVVVATWLIQSYKERFEEYMEIKRRLEVNGINTDMECDLTNVDFVNWLASKFSNHMTMDWYIKNALWLYWKRVDEEEVLTDDKIYDLEEESISEDNENVEIFRIEMNIFTIETPLCKEFKEFNHLLHIDVDVLTGDLPGFKTYEDYKNAWIYEWNNEVPWVEEKPWLEDRIWKEPIDEISHECKLFHYEWYEGLEDGDLKEKTLKEKAILEGSLGHENRKGKNFCSWLKESFGNYHDLDCELMLKLKEYWWGKKEEEELNVDSNHDTYNNVCQIFNNHARINNNNDAILTNQERFDDHEPMGDDDDDDIRDLDDYLNNAPYYVDEEDKEFKERRSKLLGIPYKKPPTFKSEKFKAIKYSFGLAEEYIAITEYKYDIWIRTEENVSRVYQEIINKKDERWFVKRTT</sequence>